<reference evidence="2 3" key="1">
    <citation type="journal article" date="2023" name="IMA Fungus">
        <title>Comparative genomic study of the Penicillium genus elucidates a diverse pangenome and 15 lateral gene transfer events.</title>
        <authorList>
            <person name="Petersen C."/>
            <person name="Sorensen T."/>
            <person name="Nielsen M.R."/>
            <person name="Sondergaard T.E."/>
            <person name="Sorensen J.L."/>
            <person name="Fitzpatrick D.A."/>
            <person name="Frisvad J.C."/>
            <person name="Nielsen K.L."/>
        </authorList>
    </citation>
    <scope>NUCLEOTIDE SEQUENCE [LARGE SCALE GENOMIC DNA]</scope>
    <source>
        <strain evidence="2 3">IBT 35679</strain>
    </source>
</reference>
<accession>A0AAD6GER1</accession>
<name>A0AAD6GER1_9EURO</name>
<keyword evidence="3" id="KW-1185">Reference proteome</keyword>
<protein>
    <submittedName>
        <fullName evidence="2">Uncharacterized protein</fullName>
    </submittedName>
</protein>
<gene>
    <name evidence="2" type="ORF">N7494_007405</name>
</gene>
<evidence type="ECO:0000313" key="2">
    <source>
        <dbReference type="EMBL" id="KAJ5537926.1"/>
    </source>
</evidence>
<organism evidence="2 3">
    <name type="scientific">Penicillium frequentans</name>
    <dbReference type="NCBI Taxonomy" id="3151616"/>
    <lineage>
        <taxon>Eukaryota</taxon>
        <taxon>Fungi</taxon>
        <taxon>Dikarya</taxon>
        <taxon>Ascomycota</taxon>
        <taxon>Pezizomycotina</taxon>
        <taxon>Eurotiomycetes</taxon>
        <taxon>Eurotiomycetidae</taxon>
        <taxon>Eurotiales</taxon>
        <taxon>Aspergillaceae</taxon>
        <taxon>Penicillium</taxon>
    </lineage>
</organism>
<evidence type="ECO:0000313" key="3">
    <source>
        <dbReference type="Proteomes" id="UP001220324"/>
    </source>
</evidence>
<comment type="caution">
    <text evidence="2">The sequence shown here is derived from an EMBL/GenBank/DDBJ whole genome shotgun (WGS) entry which is preliminary data.</text>
</comment>
<sequence length="254" mass="27306">MHALPETHVDVDFMIVDYLACLAIDSTLVAIGRQTQGRAREADELNWQIDSLQGKLTAGSPMISDIAGINPPGDPIASGPGHQIATTDSSRPASAVHGTGKSNPGGHMRLSTIGLGFMGLCSTASAKVSETRWFDTGARFMVQAVLEGRREGIQPSEDLHKLCSWTPSEPAQISKWGIARQRYAGELSDASAINKAQSVALRYPLLEFKAIVGSFLCDLMTTLDAPILIQVERGQLEGLSPEETQRLKARVGLR</sequence>
<dbReference type="EMBL" id="JAQIZZ010000006">
    <property type="protein sequence ID" value="KAJ5537926.1"/>
    <property type="molecule type" value="Genomic_DNA"/>
</dbReference>
<dbReference type="Proteomes" id="UP001220324">
    <property type="component" value="Unassembled WGS sequence"/>
</dbReference>
<feature type="region of interest" description="Disordered" evidence="1">
    <location>
        <begin position="76"/>
        <end position="105"/>
    </location>
</feature>
<dbReference type="AlphaFoldDB" id="A0AAD6GER1"/>
<proteinExistence type="predicted"/>
<evidence type="ECO:0000256" key="1">
    <source>
        <dbReference type="SAM" id="MobiDB-lite"/>
    </source>
</evidence>